<comment type="caution">
    <text evidence="1">The sequence shown here is derived from an EMBL/GenBank/DDBJ whole genome shotgun (WGS) entry which is preliminary data.</text>
</comment>
<evidence type="ECO:0000313" key="1">
    <source>
        <dbReference type="EMBL" id="MTD14197.1"/>
    </source>
</evidence>
<dbReference type="Proteomes" id="UP000460221">
    <property type="component" value="Unassembled WGS sequence"/>
</dbReference>
<reference evidence="1 2" key="1">
    <citation type="submission" date="2019-11" db="EMBL/GenBank/DDBJ databases">
        <authorList>
            <person name="Jiang L.-Q."/>
        </authorList>
    </citation>
    <scope>NUCLEOTIDE SEQUENCE [LARGE SCALE GENOMIC DNA]</scope>
    <source>
        <strain evidence="1 2">YIM 132087</strain>
    </source>
</reference>
<accession>A0A7K1FJ97</accession>
<dbReference type="SUPFAM" id="SSF159245">
    <property type="entry name" value="AttH-like"/>
    <property type="match status" value="1"/>
</dbReference>
<sequence length="340" mass="37500">MSRGFADFSRPTEGDPRWLETNWFSAFTADGTIRLHIWVGFRTNLGVAFTKIYAYSAGSTSVADMEFHDSRYQQPIGGARLADYRLASGLTVKGAPAPDHYRVVHRTRRFEAHLDYRAMMPPADLSVTTVARDVNGFMAFHRPADPTAAVPAGLSGRSGDEPMGHIDQTMWVTGHLLLDGVRHEVDGPANRDHSWSPRAEAGHDTGTFDMFHFGRELTVLTHTAEHPRDGAVESVVTNAYVLRGDQVRRVTGATMTYHRAGLRTERLTLEVDDETGEHHRIDGVSRAGLEFDGGQNVYQVFDLLDCTWNGRTGIGETLWHADVSTLNAAAAARRRAAAAV</sequence>
<name>A0A7K1FJ97_9ACTN</name>
<dbReference type="RefSeq" id="WP_154768202.1">
    <property type="nucleotide sequence ID" value="NZ_WLYK01000002.1"/>
</dbReference>
<gene>
    <name evidence="1" type="ORF">GIS00_09590</name>
</gene>
<protein>
    <submittedName>
        <fullName evidence="1">Uncharacterized protein</fullName>
    </submittedName>
</protein>
<proteinExistence type="predicted"/>
<dbReference type="AlphaFoldDB" id="A0A7K1FJ97"/>
<keyword evidence="2" id="KW-1185">Reference proteome</keyword>
<dbReference type="EMBL" id="WLYK01000002">
    <property type="protein sequence ID" value="MTD14197.1"/>
    <property type="molecule type" value="Genomic_DNA"/>
</dbReference>
<organism evidence="1 2">
    <name type="scientific">Nakamurella alba</name>
    <dbReference type="NCBI Taxonomy" id="2665158"/>
    <lineage>
        <taxon>Bacteria</taxon>
        <taxon>Bacillati</taxon>
        <taxon>Actinomycetota</taxon>
        <taxon>Actinomycetes</taxon>
        <taxon>Nakamurellales</taxon>
        <taxon>Nakamurellaceae</taxon>
        <taxon>Nakamurella</taxon>
    </lineage>
</organism>
<evidence type="ECO:0000313" key="2">
    <source>
        <dbReference type="Proteomes" id="UP000460221"/>
    </source>
</evidence>